<reference evidence="1" key="1">
    <citation type="submission" date="2023-06" db="EMBL/GenBank/DDBJ databases">
        <title>Genome-scale phylogeny and comparative genomics of the fungal order Sordariales.</title>
        <authorList>
            <consortium name="Lawrence Berkeley National Laboratory"/>
            <person name="Hensen N."/>
            <person name="Bonometti L."/>
            <person name="Westerberg I."/>
            <person name="Brannstrom I.O."/>
            <person name="Guillou S."/>
            <person name="Cros-Aarteil S."/>
            <person name="Calhoun S."/>
            <person name="Haridas S."/>
            <person name="Kuo A."/>
            <person name="Mondo S."/>
            <person name="Pangilinan J."/>
            <person name="Riley R."/>
            <person name="LaButti K."/>
            <person name="Andreopoulos B."/>
            <person name="Lipzen A."/>
            <person name="Chen C."/>
            <person name="Yanf M."/>
            <person name="Daum C."/>
            <person name="Ng V."/>
            <person name="Clum A."/>
            <person name="Steindorff A."/>
            <person name="Ohm R."/>
            <person name="Martin F."/>
            <person name="Silar P."/>
            <person name="Natvig D."/>
            <person name="Lalanne C."/>
            <person name="Gautier V."/>
            <person name="Ament-velasquez S.L."/>
            <person name="Kruys A."/>
            <person name="Hutchinson M.I."/>
            <person name="Powell A.J."/>
            <person name="Barry K."/>
            <person name="Miller A.N."/>
            <person name="Grigoriev I.V."/>
            <person name="Debuchy R."/>
            <person name="Gladieux P."/>
            <person name="Thoren M.H."/>
            <person name="Johannesson H."/>
        </authorList>
    </citation>
    <scope>NUCLEOTIDE SEQUENCE</scope>
    <source>
        <strain evidence="1">SMH2392-1A</strain>
    </source>
</reference>
<comment type="caution">
    <text evidence="1">The sequence shown here is derived from an EMBL/GenBank/DDBJ whole genome shotgun (WGS) entry which is preliminary data.</text>
</comment>
<dbReference type="GeneID" id="85318933"/>
<dbReference type="SUPFAM" id="SSF56112">
    <property type="entry name" value="Protein kinase-like (PK-like)"/>
    <property type="match status" value="1"/>
</dbReference>
<dbReference type="InterPro" id="IPR011009">
    <property type="entry name" value="Kinase-like_dom_sf"/>
</dbReference>
<evidence type="ECO:0000313" key="1">
    <source>
        <dbReference type="EMBL" id="KAK0716838.1"/>
    </source>
</evidence>
<keyword evidence="2" id="KW-1185">Reference proteome</keyword>
<dbReference type="AlphaFoldDB" id="A0AA40DZ34"/>
<organism evidence="1 2">
    <name type="scientific">Lasiosphaeria miniovina</name>
    <dbReference type="NCBI Taxonomy" id="1954250"/>
    <lineage>
        <taxon>Eukaryota</taxon>
        <taxon>Fungi</taxon>
        <taxon>Dikarya</taxon>
        <taxon>Ascomycota</taxon>
        <taxon>Pezizomycotina</taxon>
        <taxon>Sordariomycetes</taxon>
        <taxon>Sordariomycetidae</taxon>
        <taxon>Sordariales</taxon>
        <taxon>Lasiosphaeriaceae</taxon>
        <taxon>Lasiosphaeria</taxon>
    </lineage>
</organism>
<accession>A0AA40DZ34</accession>
<feature type="non-terminal residue" evidence="1">
    <location>
        <position position="232"/>
    </location>
</feature>
<evidence type="ECO:0008006" key="3">
    <source>
        <dbReference type="Google" id="ProtNLM"/>
    </source>
</evidence>
<dbReference type="EMBL" id="JAUIRO010000004">
    <property type="protein sequence ID" value="KAK0716838.1"/>
    <property type="molecule type" value="Genomic_DNA"/>
</dbReference>
<sequence>VAFTQFIIQDNVRGYHAEIPKAPIQITDREKWNAMQRIPDHEIYPVAGGHMNYGDYSDYPDDLADTDASECTTLRQPRVVERYGPLVGTDELARRWETEINFCEFLTQHQHPNIGLYLGGIFERGRIVATAMGDPGRHGVFRMVRPAKPPPLDVEKWLAGIESAVKHLHSLGYAHNNLRPDLDHIVAGRGKTPYICDFEFCRPFGSHFAVRGTAFVSDPKHDLAALQKLRKY</sequence>
<proteinExistence type="predicted"/>
<name>A0AA40DZ34_9PEZI</name>
<dbReference type="RefSeq" id="XP_060295631.1">
    <property type="nucleotide sequence ID" value="XM_060435663.1"/>
</dbReference>
<dbReference type="Proteomes" id="UP001172101">
    <property type="component" value="Unassembled WGS sequence"/>
</dbReference>
<gene>
    <name evidence="1" type="ORF">B0T26DRAFT_598055</name>
</gene>
<evidence type="ECO:0000313" key="2">
    <source>
        <dbReference type="Proteomes" id="UP001172101"/>
    </source>
</evidence>
<protein>
    <recommendedName>
        <fullName evidence="3">Protein kinase domain-containing protein</fullName>
    </recommendedName>
</protein>
<feature type="non-terminal residue" evidence="1">
    <location>
        <position position="1"/>
    </location>
</feature>
<dbReference type="Gene3D" id="1.10.510.10">
    <property type="entry name" value="Transferase(Phosphotransferase) domain 1"/>
    <property type="match status" value="1"/>
</dbReference>